<feature type="signal peptide" evidence="2">
    <location>
        <begin position="1"/>
        <end position="18"/>
    </location>
</feature>
<feature type="region of interest" description="Disordered" evidence="1">
    <location>
        <begin position="29"/>
        <end position="65"/>
    </location>
</feature>
<evidence type="ECO:0008006" key="5">
    <source>
        <dbReference type="Google" id="ProtNLM"/>
    </source>
</evidence>
<protein>
    <recommendedName>
        <fullName evidence="5">Lipoprotein</fullName>
    </recommendedName>
</protein>
<dbReference type="STRING" id="1891926.Fuma_05328"/>
<proteinExistence type="predicted"/>
<evidence type="ECO:0000256" key="2">
    <source>
        <dbReference type="SAM" id="SignalP"/>
    </source>
</evidence>
<dbReference type="EMBL" id="CP017641">
    <property type="protein sequence ID" value="APZ95669.1"/>
    <property type="molecule type" value="Genomic_DNA"/>
</dbReference>
<dbReference type="KEGG" id="fmr:Fuma_05328"/>
<gene>
    <name evidence="3" type="ORF">Fuma_05328</name>
</gene>
<feature type="chain" id="PRO_5012185088" description="Lipoprotein" evidence="2">
    <location>
        <begin position="19"/>
        <end position="65"/>
    </location>
</feature>
<organism evidence="3 4">
    <name type="scientific">Fuerstiella marisgermanici</name>
    <dbReference type="NCBI Taxonomy" id="1891926"/>
    <lineage>
        <taxon>Bacteria</taxon>
        <taxon>Pseudomonadati</taxon>
        <taxon>Planctomycetota</taxon>
        <taxon>Planctomycetia</taxon>
        <taxon>Planctomycetales</taxon>
        <taxon>Planctomycetaceae</taxon>
        <taxon>Fuerstiella</taxon>
    </lineage>
</organism>
<sequence length="65" mass="6253" precursor="true">MKKFTLFLIIGCVTAVCALPGCGGGDPNAGGGALPTAGLEGGAEKEVDPNGGVGFDDTSLGQDGQ</sequence>
<name>A0A1P8WNP1_9PLAN</name>
<keyword evidence="2" id="KW-0732">Signal</keyword>
<accession>A0A1P8WNP1</accession>
<keyword evidence="4" id="KW-1185">Reference proteome</keyword>
<dbReference type="AlphaFoldDB" id="A0A1P8WNP1"/>
<evidence type="ECO:0000313" key="4">
    <source>
        <dbReference type="Proteomes" id="UP000187735"/>
    </source>
</evidence>
<reference evidence="3 4" key="1">
    <citation type="journal article" date="2016" name="Front. Microbiol.">
        <title>Fuerstia marisgermanicae gen. nov., sp. nov., an Unusual Member of the Phylum Planctomycetes from the German Wadden Sea.</title>
        <authorList>
            <person name="Kohn T."/>
            <person name="Heuer A."/>
            <person name="Jogler M."/>
            <person name="Vollmers J."/>
            <person name="Boedeker C."/>
            <person name="Bunk B."/>
            <person name="Rast P."/>
            <person name="Borchert D."/>
            <person name="Glockner I."/>
            <person name="Freese H.M."/>
            <person name="Klenk H.P."/>
            <person name="Overmann J."/>
            <person name="Kaster A.K."/>
            <person name="Rohde M."/>
            <person name="Wiegand S."/>
            <person name="Jogler C."/>
        </authorList>
    </citation>
    <scope>NUCLEOTIDE SEQUENCE [LARGE SCALE GENOMIC DNA]</scope>
    <source>
        <strain evidence="3 4">NH11</strain>
    </source>
</reference>
<evidence type="ECO:0000256" key="1">
    <source>
        <dbReference type="SAM" id="MobiDB-lite"/>
    </source>
</evidence>
<dbReference type="RefSeq" id="WP_077026803.1">
    <property type="nucleotide sequence ID" value="NZ_CP017641.1"/>
</dbReference>
<evidence type="ECO:0000313" key="3">
    <source>
        <dbReference type="EMBL" id="APZ95669.1"/>
    </source>
</evidence>
<dbReference type="Proteomes" id="UP000187735">
    <property type="component" value="Chromosome"/>
</dbReference>